<organism evidence="3 4">
    <name type="scientific">Gibberella nygamai</name>
    <name type="common">Bean root rot disease fungus</name>
    <name type="synonym">Fusarium nygamai</name>
    <dbReference type="NCBI Taxonomy" id="42673"/>
    <lineage>
        <taxon>Eukaryota</taxon>
        <taxon>Fungi</taxon>
        <taxon>Dikarya</taxon>
        <taxon>Ascomycota</taxon>
        <taxon>Pezizomycotina</taxon>
        <taxon>Sordariomycetes</taxon>
        <taxon>Hypocreomycetidae</taxon>
        <taxon>Hypocreales</taxon>
        <taxon>Nectriaceae</taxon>
        <taxon>Fusarium</taxon>
        <taxon>Fusarium fujikuroi species complex</taxon>
    </lineage>
</organism>
<dbReference type="STRING" id="42673.A0A2K0WIZ5"/>
<sequence length="306" mass="34336">MLKLDIRNTDVRNYSFDVTVDKECTEIRLGLKDNKYALSQLAGTYYQSAGGIPDAIFDMIRDWLRQCQADHQTCRNDSTTHIPTRLVDVRTLESSTVHLVETGNGFHAPYLTLSHCWGQNANIIRRTTAGNLEIPFKNLPRTFRDAITVTRKLGFMYLWIDSLCIIQGDKADWERESSIMASIYSNGILNLAASYSSDSHGGLFLERNQHHVTSCSWRQQIEPVSSRNPSGEWMQSRQASEGPCHSPAEVGCCRRMSSHRGQFTFSQGKSSGNAVSCQLKNQSTVDKLGNLNSSGGNLPRPRRQSQ</sequence>
<keyword evidence="4" id="KW-1185">Reference proteome</keyword>
<feature type="compositionally biased region" description="Polar residues" evidence="1">
    <location>
        <begin position="286"/>
        <end position="296"/>
    </location>
</feature>
<evidence type="ECO:0000256" key="1">
    <source>
        <dbReference type="SAM" id="MobiDB-lite"/>
    </source>
</evidence>
<dbReference type="OrthoDB" id="5362512at2759"/>
<gene>
    <name evidence="3" type="ORF">FNYG_04394</name>
</gene>
<dbReference type="AlphaFoldDB" id="A0A2K0WIZ5"/>
<feature type="domain" description="Heterokaryon incompatibility" evidence="2">
    <location>
        <begin position="110"/>
        <end position="231"/>
    </location>
</feature>
<evidence type="ECO:0000313" key="3">
    <source>
        <dbReference type="EMBL" id="PNP82205.1"/>
    </source>
</evidence>
<evidence type="ECO:0000313" key="4">
    <source>
        <dbReference type="Proteomes" id="UP000236664"/>
    </source>
</evidence>
<dbReference type="PANTHER" id="PTHR33112:SF16">
    <property type="entry name" value="HETEROKARYON INCOMPATIBILITY DOMAIN-CONTAINING PROTEIN"/>
    <property type="match status" value="1"/>
</dbReference>
<name>A0A2K0WIZ5_GIBNY</name>
<accession>A0A2K0WIZ5</accession>
<comment type="caution">
    <text evidence="3">The sequence shown here is derived from an EMBL/GenBank/DDBJ whole genome shotgun (WGS) entry which is preliminary data.</text>
</comment>
<dbReference type="Pfam" id="PF06985">
    <property type="entry name" value="HET"/>
    <property type="match status" value="1"/>
</dbReference>
<evidence type="ECO:0000259" key="2">
    <source>
        <dbReference type="Pfam" id="PF06985"/>
    </source>
</evidence>
<dbReference type="InterPro" id="IPR010730">
    <property type="entry name" value="HET"/>
</dbReference>
<feature type="region of interest" description="Disordered" evidence="1">
    <location>
        <begin position="286"/>
        <end position="306"/>
    </location>
</feature>
<dbReference type="EMBL" id="MTQA01000060">
    <property type="protein sequence ID" value="PNP82205.1"/>
    <property type="molecule type" value="Genomic_DNA"/>
</dbReference>
<reference evidence="3 4" key="1">
    <citation type="submission" date="2017-06" db="EMBL/GenBank/DDBJ databases">
        <title>Genome of Fusarium nygamai isolate CS10214.</title>
        <authorList>
            <person name="Gardiner D.M."/>
            <person name="Obanor F."/>
            <person name="Kazan K."/>
        </authorList>
    </citation>
    <scope>NUCLEOTIDE SEQUENCE [LARGE SCALE GENOMIC DNA]</scope>
    <source>
        <strain evidence="3 4">CS10214</strain>
    </source>
</reference>
<protein>
    <recommendedName>
        <fullName evidence="2">Heterokaryon incompatibility domain-containing protein</fullName>
    </recommendedName>
</protein>
<dbReference type="PANTHER" id="PTHR33112">
    <property type="entry name" value="DOMAIN PROTEIN, PUTATIVE-RELATED"/>
    <property type="match status" value="1"/>
</dbReference>
<dbReference type="Proteomes" id="UP000236664">
    <property type="component" value="Unassembled WGS sequence"/>
</dbReference>
<proteinExistence type="predicted"/>